<feature type="transmembrane region" description="Helical" evidence="6">
    <location>
        <begin position="7"/>
        <end position="29"/>
    </location>
</feature>
<dbReference type="GO" id="GO:0004521">
    <property type="term" value="F:RNA endonuclease activity"/>
    <property type="evidence" value="ECO:0007669"/>
    <property type="project" value="InterPro"/>
</dbReference>
<sequence length="100" mass="11329">MCGPKFTCFIFLISIWGVCFLTIVGGLFYNNSVGLLEDLPAEKGKRLAYQYDSDEKWPGRSDNIKKLYKQNAYNAWIAAAAHLVISVFCLFRLGCLRLRG</sequence>
<keyword evidence="4 6" id="KW-1133">Transmembrane helix</keyword>
<evidence type="ECO:0000313" key="7">
    <source>
        <dbReference type="Proteomes" id="UP000095287"/>
    </source>
</evidence>
<evidence type="ECO:0000256" key="4">
    <source>
        <dbReference type="ARBA" id="ARBA00022989"/>
    </source>
</evidence>
<evidence type="ECO:0000256" key="6">
    <source>
        <dbReference type="SAM" id="Phobius"/>
    </source>
</evidence>
<organism evidence="7 8">
    <name type="scientific">Steinernema glaseri</name>
    <dbReference type="NCBI Taxonomy" id="37863"/>
    <lineage>
        <taxon>Eukaryota</taxon>
        <taxon>Metazoa</taxon>
        <taxon>Ecdysozoa</taxon>
        <taxon>Nematoda</taxon>
        <taxon>Chromadorea</taxon>
        <taxon>Rhabditida</taxon>
        <taxon>Tylenchina</taxon>
        <taxon>Panagrolaimomorpha</taxon>
        <taxon>Strongyloidoidea</taxon>
        <taxon>Steinernematidae</taxon>
        <taxon>Steinernema</taxon>
    </lineage>
</organism>
<dbReference type="AlphaFoldDB" id="A0A1I8AEY5"/>
<reference evidence="8" key="1">
    <citation type="submission" date="2016-11" db="UniProtKB">
        <authorList>
            <consortium name="WormBaseParasite"/>
        </authorList>
    </citation>
    <scope>IDENTIFICATION</scope>
</reference>
<evidence type="ECO:0000256" key="2">
    <source>
        <dbReference type="ARBA" id="ARBA00008458"/>
    </source>
</evidence>
<dbReference type="Proteomes" id="UP000095287">
    <property type="component" value="Unplaced"/>
</dbReference>
<comment type="similarity">
    <text evidence="2">Belongs to the RNase K family.</text>
</comment>
<name>A0A1I8AEY5_9BILA</name>
<evidence type="ECO:0000256" key="3">
    <source>
        <dbReference type="ARBA" id="ARBA00022692"/>
    </source>
</evidence>
<dbReference type="GO" id="GO:0016020">
    <property type="term" value="C:membrane"/>
    <property type="evidence" value="ECO:0007669"/>
    <property type="project" value="UniProtKB-SubCell"/>
</dbReference>
<proteinExistence type="inferred from homology"/>
<accession>A0A1I8AEY5</accession>
<keyword evidence="3 6" id="KW-0812">Transmembrane</keyword>
<keyword evidence="7" id="KW-1185">Reference proteome</keyword>
<keyword evidence="5 6" id="KW-0472">Membrane</keyword>
<protein>
    <submittedName>
        <fullName evidence="8">Uncharacterized protein</fullName>
    </submittedName>
</protein>
<comment type="subcellular location">
    <subcellularLocation>
        <location evidence="1">Membrane</location>
        <topology evidence="1">Multi-pass membrane protein</topology>
    </subcellularLocation>
</comment>
<feature type="transmembrane region" description="Helical" evidence="6">
    <location>
        <begin position="75"/>
        <end position="95"/>
    </location>
</feature>
<dbReference type="InterPro" id="IPR026770">
    <property type="entry name" value="RNase_K"/>
</dbReference>
<evidence type="ECO:0000256" key="1">
    <source>
        <dbReference type="ARBA" id="ARBA00004141"/>
    </source>
</evidence>
<evidence type="ECO:0000256" key="5">
    <source>
        <dbReference type="ARBA" id="ARBA00023136"/>
    </source>
</evidence>
<dbReference type="PANTHER" id="PTHR31733">
    <property type="entry name" value="RIBONUCLEASE KAPPA"/>
    <property type="match status" value="1"/>
</dbReference>
<evidence type="ECO:0000313" key="8">
    <source>
        <dbReference type="WBParaSite" id="L893_g5244.t1"/>
    </source>
</evidence>
<dbReference type="WBParaSite" id="L893_g5244.t1">
    <property type="protein sequence ID" value="L893_g5244.t1"/>
    <property type="gene ID" value="L893_g5244"/>
</dbReference>